<dbReference type="AlphaFoldDB" id="A0A099KT33"/>
<comment type="caution">
    <text evidence="1">The sequence shown here is derived from an EMBL/GenBank/DDBJ whole genome shotgun (WGS) entry which is preliminary data.</text>
</comment>
<name>A0A099KT33_COLPS</name>
<sequence length="141" mass="15721">MNTNIGKCRCGKTMVKVYLPETLDEYSPRACDCDFCTARDISYLSHPDGELEIESIDPLEVQRQGSNQAGFITCGSCKTVIAATLQLENKLVGTLNSTLLSDFSLLQKSTLVSPKRLGIKEKIERWKTLWLNVKVNGNSYI</sequence>
<dbReference type="OrthoDB" id="9805575at2"/>
<dbReference type="PATRIC" id="fig|28229.4.peg.1187"/>
<dbReference type="InterPro" id="IPR011057">
    <property type="entry name" value="Mss4-like_sf"/>
</dbReference>
<gene>
    <name evidence="1" type="ORF">ND2E_2159</name>
</gene>
<proteinExistence type="predicted"/>
<protein>
    <recommendedName>
        <fullName evidence="3">CENP-V/GFA domain-containing protein</fullName>
    </recommendedName>
</protein>
<evidence type="ECO:0000313" key="1">
    <source>
        <dbReference type="EMBL" id="KGJ93666.1"/>
    </source>
</evidence>
<reference evidence="1 2" key="1">
    <citation type="submission" date="2014-08" db="EMBL/GenBank/DDBJ databases">
        <title>Genomic and Phenotypic Diversity of Colwellia psychrerythraea strains from Disparate Marine Basins.</title>
        <authorList>
            <person name="Techtmann S.M."/>
            <person name="Stelling S.C."/>
            <person name="Utturkar S.M."/>
            <person name="Alshibli N."/>
            <person name="Harris A."/>
            <person name="Brown S.D."/>
            <person name="Hazen T.C."/>
        </authorList>
    </citation>
    <scope>NUCLEOTIDE SEQUENCE [LARGE SCALE GENOMIC DNA]</scope>
    <source>
        <strain evidence="1 2">ND2E</strain>
    </source>
</reference>
<dbReference type="Gene3D" id="2.170.150.70">
    <property type="match status" value="1"/>
</dbReference>
<dbReference type="SUPFAM" id="SSF51316">
    <property type="entry name" value="Mss4-like"/>
    <property type="match status" value="1"/>
</dbReference>
<dbReference type="EMBL" id="JQED01000008">
    <property type="protein sequence ID" value="KGJ93666.1"/>
    <property type="molecule type" value="Genomic_DNA"/>
</dbReference>
<evidence type="ECO:0000313" key="2">
    <source>
        <dbReference type="Proteomes" id="UP000029843"/>
    </source>
</evidence>
<organism evidence="1 2">
    <name type="scientific">Colwellia psychrerythraea</name>
    <name type="common">Vibrio psychroerythus</name>
    <dbReference type="NCBI Taxonomy" id="28229"/>
    <lineage>
        <taxon>Bacteria</taxon>
        <taxon>Pseudomonadati</taxon>
        <taxon>Pseudomonadota</taxon>
        <taxon>Gammaproteobacteria</taxon>
        <taxon>Alteromonadales</taxon>
        <taxon>Colwelliaceae</taxon>
        <taxon>Colwellia</taxon>
    </lineage>
</organism>
<dbReference type="Proteomes" id="UP000029843">
    <property type="component" value="Unassembled WGS sequence"/>
</dbReference>
<evidence type="ECO:0008006" key="3">
    <source>
        <dbReference type="Google" id="ProtNLM"/>
    </source>
</evidence>
<dbReference type="RefSeq" id="WP_033092956.1">
    <property type="nucleotide sequence ID" value="NZ_JQED01000008.1"/>
</dbReference>
<accession>A0A099KT33</accession>